<evidence type="ECO:0000313" key="7">
    <source>
        <dbReference type="Proteomes" id="UP000283701"/>
    </source>
</evidence>
<evidence type="ECO:0000313" key="2">
    <source>
        <dbReference type="EMBL" id="CUO23836.1"/>
    </source>
</evidence>
<reference evidence="2 5" key="1">
    <citation type="submission" date="2015-09" db="EMBL/GenBank/DDBJ databases">
        <authorList>
            <consortium name="Pathogen Informatics"/>
        </authorList>
    </citation>
    <scope>NUCLEOTIDE SEQUENCE [LARGE SCALE GENOMIC DNA]</scope>
    <source>
        <strain evidence="2 5">2789STDY5608835</strain>
    </source>
</reference>
<gene>
    <name evidence="4" type="ORF">DW654_17280</name>
    <name evidence="3" type="ORF">DW914_18785</name>
    <name evidence="2" type="ORF">ERS852392_02563</name>
</gene>
<protein>
    <recommendedName>
        <fullName evidence="1">SseB protein N-terminal domain-containing protein</fullName>
    </recommendedName>
</protein>
<dbReference type="AlphaFoldDB" id="A0A174DIJ3"/>
<organism evidence="2 5">
    <name type="scientific">Roseburia inulinivorans</name>
    <dbReference type="NCBI Taxonomy" id="360807"/>
    <lineage>
        <taxon>Bacteria</taxon>
        <taxon>Bacillati</taxon>
        <taxon>Bacillota</taxon>
        <taxon>Clostridia</taxon>
        <taxon>Lachnospirales</taxon>
        <taxon>Lachnospiraceae</taxon>
        <taxon>Roseburia</taxon>
    </lineage>
</organism>
<name>A0A174DIJ3_9FIRM</name>
<dbReference type="Pfam" id="PF07179">
    <property type="entry name" value="SseB"/>
    <property type="match status" value="1"/>
</dbReference>
<feature type="domain" description="SseB protein N-terminal" evidence="1">
    <location>
        <begin position="342"/>
        <end position="401"/>
    </location>
</feature>
<dbReference type="RefSeq" id="WP_055302502.1">
    <property type="nucleotide sequence ID" value="NZ_CABJFX010000064.1"/>
</dbReference>
<dbReference type="EMBL" id="CYYR01000019">
    <property type="protein sequence ID" value="CUO23836.1"/>
    <property type="molecule type" value="Genomic_DNA"/>
</dbReference>
<evidence type="ECO:0000313" key="4">
    <source>
        <dbReference type="EMBL" id="RHF80052.1"/>
    </source>
</evidence>
<dbReference type="InterPro" id="IPR009839">
    <property type="entry name" value="SseB_N"/>
</dbReference>
<sequence length="447" mass="50406">MGIFDAFKKKENDEPASFVLGVEDRFALLNTKDIVVVGYVKGTVRVGAAVYVSNFSDDEEGEILLTTVLGIELEPGKRADEAKDCHVGLKLECAADFPFRCGTVLYSRQASVSDVHDAYVKALGNQMVFHRQIELTQDELDRMSITDGAEMWRLYSWYRCKVLPTATDADRAKDMQKIAKLAEAIVTKMLSVSQIYCVYSKITGEPAMFSETVDQKDGTYMCTPPDIWILTRPYKDVIGATFPAEKYEIREIKNDQSNAISDFFGSIFYMNGACGVRVVNSNTSISAEKIVEKPDFSNLPEINRPVMNPDLERWILLIAELGHPDTPDKELIYKLYFSFMSRELVKAKFLIPMKADNDMPSPDENGKVVIEKDTTIAMATIEGKHGRPAVRMFTDWKRLRQGMKGEGWNGFIQPIEGMIGSFDCAINLTEYDKAGCYIDEEMFRGFH</sequence>
<evidence type="ECO:0000313" key="3">
    <source>
        <dbReference type="EMBL" id="RHA82185.1"/>
    </source>
</evidence>
<evidence type="ECO:0000259" key="1">
    <source>
        <dbReference type="Pfam" id="PF07179"/>
    </source>
</evidence>
<dbReference type="EMBL" id="QSFX01000064">
    <property type="protein sequence ID" value="RHA82185.1"/>
    <property type="molecule type" value="Genomic_DNA"/>
</dbReference>
<dbReference type="Proteomes" id="UP000283701">
    <property type="component" value="Unassembled WGS sequence"/>
</dbReference>
<dbReference type="EMBL" id="QRHP01000044">
    <property type="protein sequence ID" value="RHF80052.1"/>
    <property type="molecule type" value="Genomic_DNA"/>
</dbReference>
<dbReference type="Proteomes" id="UP000283492">
    <property type="component" value="Unassembled WGS sequence"/>
</dbReference>
<reference evidence="6 7" key="2">
    <citation type="submission" date="2018-08" db="EMBL/GenBank/DDBJ databases">
        <title>A genome reference for cultivated species of the human gut microbiota.</title>
        <authorList>
            <person name="Zou Y."/>
            <person name="Xue W."/>
            <person name="Luo G."/>
        </authorList>
    </citation>
    <scope>NUCLEOTIDE SEQUENCE [LARGE SCALE GENOMIC DNA]</scope>
    <source>
        <strain evidence="4 7">AM23-23AC</strain>
        <strain evidence="3 6">AM42-1AC</strain>
    </source>
</reference>
<evidence type="ECO:0000313" key="6">
    <source>
        <dbReference type="Proteomes" id="UP000283492"/>
    </source>
</evidence>
<accession>A0A174DIJ3</accession>
<evidence type="ECO:0000313" key="5">
    <source>
        <dbReference type="Proteomes" id="UP000095395"/>
    </source>
</evidence>
<proteinExistence type="predicted"/>
<dbReference type="Proteomes" id="UP000095395">
    <property type="component" value="Unassembled WGS sequence"/>
</dbReference>